<proteinExistence type="predicted"/>
<dbReference type="Proteomes" id="UP000094828">
    <property type="component" value="Unassembled WGS sequence"/>
</dbReference>
<dbReference type="InterPro" id="IPR019734">
    <property type="entry name" value="TPR_rpt"/>
</dbReference>
<keyword evidence="1" id="KW-0802">TPR repeat</keyword>
<comment type="caution">
    <text evidence="2">The sequence shown here is derived from an EMBL/GenBank/DDBJ whole genome shotgun (WGS) entry which is preliminary data.</text>
</comment>
<keyword evidence="3" id="KW-1185">Reference proteome</keyword>
<dbReference type="Pfam" id="PF13181">
    <property type="entry name" value="TPR_8"/>
    <property type="match status" value="1"/>
</dbReference>
<feature type="repeat" description="TPR" evidence="1">
    <location>
        <begin position="172"/>
        <end position="205"/>
    </location>
</feature>
<dbReference type="AlphaFoldDB" id="A0A1C3EBX0"/>
<dbReference type="GO" id="GO:0006493">
    <property type="term" value="P:protein O-linked glycosylation"/>
    <property type="evidence" value="ECO:0007669"/>
    <property type="project" value="InterPro"/>
</dbReference>
<reference evidence="2 3" key="1">
    <citation type="submission" date="2016-05" db="EMBL/GenBank/DDBJ databases">
        <title>Genomic and physiological characterization of Planctopirus sp. isolated from fresh water lake.</title>
        <authorList>
            <person name="Subhash Y."/>
            <person name="Ramana C."/>
        </authorList>
    </citation>
    <scope>NUCLEOTIDE SEQUENCE [LARGE SCALE GENOMIC DNA]</scope>
    <source>
        <strain evidence="2 3">JC280</strain>
    </source>
</reference>
<dbReference type="PROSITE" id="PS50293">
    <property type="entry name" value="TPR_REGION"/>
    <property type="match status" value="2"/>
</dbReference>
<evidence type="ECO:0000313" key="3">
    <source>
        <dbReference type="Proteomes" id="UP000094828"/>
    </source>
</evidence>
<evidence type="ECO:0000256" key="1">
    <source>
        <dbReference type="PROSITE-ProRule" id="PRU00339"/>
    </source>
</evidence>
<dbReference type="EMBL" id="LYDR01000103">
    <property type="protein sequence ID" value="ODA30733.1"/>
    <property type="molecule type" value="Genomic_DNA"/>
</dbReference>
<dbReference type="InterPro" id="IPR037919">
    <property type="entry name" value="OGT"/>
</dbReference>
<protein>
    <submittedName>
        <fullName evidence="2">Uncharacterized protein</fullName>
    </submittedName>
</protein>
<name>A0A1C3EBX0_9PLAN</name>
<organism evidence="2 3">
    <name type="scientific">Planctopirus hydrillae</name>
    <dbReference type="NCBI Taxonomy" id="1841610"/>
    <lineage>
        <taxon>Bacteria</taxon>
        <taxon>Pseudomonadati</taxon>
        <taxon>Planctomycetota</taxon>
        <taxon>Planctomycetia</taxon>
        <taxon>Planctomycetales</taxon>
        <taxon>Planctomycetaceae</taxon>
        <taxon>Planctopirus</taxon>
    </lineage>
</organism>
<accession>A0A1C3EBX0</accession>
<feature type="repeat" description="TPR" evidence="1">
    <location>
        <begin position="138"/>
        <end position="171"/>
    </location>
</feature>
<dbReference type="SMART" id="SM00028">
    <property type="entry name" value="TPR"/>
    <property type="match status" value="5"/>
</dbReference>
<gene>
    <name evidence="2" type="ORF">A6X21_05475</name>
</gene>
<dbReference type="InterPro" id="IPR011990">
    <property type="entry name" value="TPR-like_helical_dom_sf"/>
</dbReference>
<dbReference type="Pfam" id="PF13414">
    <property type="entry name" value="TPR_11"/>
    <property type="match status" value="1"/>
</dbReference>
<feature type="repeat" description="TPR" evidence="1">
    <location>
        <begin position="70"/>
        <end position="103"/>
    </location>
</feature>
<dbReference type="PANTHER" id="PTHR44366">
    <property type="entry name" value="UDP-N-ACETYLGLUCOSAMINE--PEPTIDE N-ACETYLGLUCOSAMINYLTRANSFERASE 110 KDA SUBUNIT"/>
    <property type="match status" value="1"/>
</dbReference>
<dbReference type="PROSITE" id="PS50005">
    <property type="entry name" value="TPR"/>
    <property type="match status" value="4"/>
</dbReference>
<dbReference type="PANTHER" id="PTHR44366:SF1">
    <property type="entry name" value="UDP-N-ACETYLGLUCOSAMINE--PEPTIDE N-ACETYLGLUCOSAMINYLTRANSFERASE 110 KDA SUBUNIT"/>
    <property type="match status" value="1"/>
</dbReference>
<sequence length="350" mass="39449">MDENSVVTSAPPSVLRTYLQFRTISSGGSFMSAASIDELLDQARQLARQREFAAATQIYQAVIAQDPSNTAAYDGLGTIYFVQECYQEAINCFLEVAALKPVDGKPLFNAGAIYNRMGDYAKAVEIIRKGLNRDKRCAEGYYNLGIAHRKQSQWQMAISSYREAIRLDPGFAEAYQNLGNVYLEMQNYPLAIQNFKKSLEVKPGFAKALSGLEKAESLSQQLKNKISPFGRLVDPKEAAQGNTSDSSGVMRQMTNAERLHDRQSVRELARQIEVNTAEMLEYAHNEFFPVFQTLHHLVVQGNTGVALHRATQQYRDAVNRLAEYRRLQRRKLLELQAYEELIQMRSVSVG</sequence>
<feature type="repeat" description="TPR" evidence="1">
    <location>
        <begin position="104"/>
        <end position="137"/>
    </location>
</feature>
<dbReference type="GO" id="GO:0097363">
    <property type="term" value="F:protein O-acetylglucosaminyltransferase activity"/>
    <property type="evidence" value="ECO:0007669"/>
    <property type="project" value="TreeGrafter"/>
</dbReference>
<evidence type="ECO:0000313" key="2">
    <source>
        <dbReference type="EMBL" id="ODA30733.1"/>
    </source>
</evidence>
<dbReference type="Gene3D" id="1.25.40.10">
    <property type="entry name" value="Tetratricopeptide repeat domain"/>
    <property type="match status" value="2"/>
</dbReference>
<dbReference type="STRING" id="1841610.A6X21_05475"/>
<dbReference type="SUPFAM" id="SSF48452">
    <property type="entry name" value="TPR-like"/>
    <property type="match status" value="1"/>
</dbReference>
<dbReference type="Pfam" id="PF13432">
    <property type="entry name" value="TPR_16"/>
    <property type="match status" value="1"/>
</dbReference>